<accession>A0ABT2J210</accession>
<sequence>MWDIFVSYRSADAPFGAAAIYELLATRFDRDRIFLDNQSISPGAEYPDRLSAALESMRVLLVLVGPRWLAPDPDEPDRLPIRDERDWVRQEIMRAFERSIRVVPVLFDGAGLPDPGALPAAVRPLLHCQAVEVSHLRLGADVARLAERLADVVPGLPPPRAGPARLVPRQLPPAPPWFVGRADELGQLGRPVTAIVGTGGIGKTWLALHWAHHNADRFPDGQLFVDLRGTSSAGRPMSTPTALRCLLDGLGVDHHAIPVDLDAQIGRYRSLVAGRRLLVVLDNADSATQVAPLLPGSPTCTVLVTSRNRLDGLLTSVGAHLLALDALTDTESHDLFLRRLGSVRLRAEPTAAAELVRYCSGLPLALGIVAGRVVNEEGLPLAVPAGELRDAATRIGALDAGDPGTSVTAVLSWSYDALTSVHARVFALLGLMPGPDFGLAAVACLAEVREPEARTAMRELERVSFVSRSRAGRWQLHDLVRLFAANRAEQTVPADEREAAVLRVVDHYLHTAQVADRKLDGNRRTVALDPPVRGSRVVEIADHATAMAWFTAEYASVRAAQEVAARHGWHRTVWRLAWVLHSFQWQQGHVRAQLATWRAALAAAEALHDPSALAVAHRLVGSATARAGRPQDAAFHLHRALELTAWLGDLRDHAHTRRALARLQERRADHEGALEHAVEAHRLYRELRLPANEADALDLMCWYEAKLGRDQAATRHGEAALALYRELGDRNGEATALDSLGHVAHRTGRHVEALDYYRRALALFRGTNVYHEADTLDRLGEVCAQLSYPDAARDAWERCLRLYRQQDRLDDAERVQWRLATLTRPEA</sequence>
<dbReference type="Gene3D" id="1.25.40.10">
    <property type="entry name" value="Tetratricopeptide repeat domain"/>
    <property type="match status" value="1"/>
</dbReference>
<dbReference type="InterPro" id="IPR000157">
    <property type="entry name" value="TIR_dom"/>
</dbReference>
<dbReference type="SUPFAM" id="SSF52200">
    <property type="entry name" value="Toll/Interleukin receptor TIR domain"/>
    <property type="match status" value="1"/>
</dbReference>
<dbReference type="Proteomes" id="UP001156441">
    <property type="component" value="Unassembled WGS sequence"/>
</dbReference>
<dbReference type="Gene3D" id="3.40.50.300">
    <property type="entry name" value="P-loop containing nucleotide triphosphate hydrolases"/>
    <property type="match status" value="1"/>
</dbReference>
<dbReference type="EMBL" id="JAFFZE010000001">
    <property type="protein sequence ID" value="MCT2581530.1"/>
    <property type="molecule type" value="Genomic_DNA"/>
</dbReference>
<dbReference type="InterPro" id="IPR011990">
    <property type="entry name" value="TPR-like_helical_dom_sf"/>
</dbReference>
<reference evidence="3 4" key="1">
    <citation type="submission" date="2021-02" db="EMBL/GenBank/DDBJ databases">
        <title>Actinophytocola xerophila sp. nov., isolated from soil of cotton cropping field.</title>
        <authorList>
            <person name="Huang R."/>
            <person name="Chen X."/>
            <person name="Ge X."/>
            <person name="Liu W."/>
        </authorList>
    </citation>
    <scope>NUCLEOTIDE SEQUENCE [LARGE SCALE GENOMIC DNA]</scope>
    <source>
        <strain evidence="3 4">S1-96</strain>
    </source>
</reference>
<dbReference type="PANTHER" id="PTHR47691:SF3">
    <property type="entry name" value="HTH-TYPE TRANSCRIPTIONAL REGULATOR RV0890C-RELATED"/>
    <property type="match status" value="1"/>
</dbReference>
<dbReference type="RefSeq" id="WP_260188888.1">
    <property type="nucleotide sequence ID" value="NZ_JAFFZE010000001.1"/>
</dbReference>
<dbReference type="InterPro" id="IPR035897">
    <property type="entry name" value="Toll_tir_struct_dom_sf"/>
</dbReference>
<comment type="caution">
    <text evidence="3">The sequence shown here is derived from an EMBL/GenBank/DDBJ whole genome shotgun (WGS) entry which is preliminary data.</text>
</comment>
<evidence type="ECO:0000313" key="4">
    <source>
        <dbReference type="Proteomes" id="UP001156441"/>
    </source>
</evidence>
<dbReference type="PROSITE" id="PS50005">
    <property type="entry name" value="TPR"/>
    <property type="match status" value="1"/>
</dbReference>
<dbReference type="Pfam" id="PF13424">
    <property type="entry name" value="TPR_12"/>
    <property type="match status" value="1"/>
</dbReference>
<keyword evidence="4" id="KW-1185">Reference proteome</keyword>
<feature type="repeat" description="TPR" evidence="1">
    <location>
        <begin position="734"/>
        <end position="767"/>
    </location>
</feature>
<organism evidence="3 4">
    <name type="scientific">Actinophytocola gossypii</name>
    <dbReference type="NCBI Taxonomy" id="2812003"/>
    <lineage>
        <taxon>Bacteria</taxon>
        <taxon>Bacillati</taxon>
        <taxon>Actinomycetota</taxon>
        <taxon>Actinomycetes</taxon>
        <taxon>Pseudonocardiales</taxon>
        <taxon>Pseudonocardiaceae</taxon>
    </lineage>
</organism>
<dbReference type="InterPro" id="IPR019734">
    <property type="entry name" value="TPR_rpt"/>
</dbReference>
<dbReference type="SUPFAM" id="SSF52540">
    <property type="entry name" value="P-loop containing nucleoside triphosphate hydrolases"/>
    <property type="match status" value="1"/>
</dbReference>
<evidence type="ECO:0000313" key="3">
    <source>
        <dbReference type="EMBL" id="MCT2581530.1"/>
    </source>
</evidence>
<dbReference type="PROSITE" id="PS50104">
    <property type="entry name" value="TIR"/>
    <property type="match status" value="1"/>
</dbReference>
<dbReference type="Gene3D" id="3.40.50.10140">
    <property type="entry name" value="Toll/interleukin-1 receptor homology (TIR) domain"/>
    <property type="match status" value="1"/>
</dbReference>
<protein>
    <submittedName>
        <fullName evidence="3">Tetratricopeptide repeat protein</fullName>
    </submittedName>
</protein>
<feature type="domain" description="TIR" evidence="2">
    <location>
        <begin position="1"/>
        <end position="149"/>
    </location>
</feature>
<dbReference type="PRINTS" id="PR00364">
    <property type="entry name" value="DISEASERSIST"/>
</dbReference>
<proteinExistence type="predicted"/>
<evidence type="ECO:0000259" key="2">
    <source>
        <dbReference type="PROSITE" id="PS50104"/>
    </source>
</evidence>
<dbReference type="Pfam" id="PF13676">
    <property type="entry name" value="TIR_2"/>
    <property type="match status" value="1"/>
</dbReference>
<dbReference type="InterPro" id="IPR027417">
    <property type="entry name" value="P-loop_NTPase"/>
</dbReference>
<name>A0ABT2J210_9PSEU</name>
<dbReference type="SUPFAM" id="SSF48452">
    <property type="entry name" value="TPR-like"/>
    <property type="match status" value="2"/>
</dbReference>
<evidence type="ECO:0000256" key="1">
    <source>
        <dbReference type="PROSITE-ProRule" id="PRU00339"/>
    </source>
</evidence>
<dbReference type="PANTHER" id="PTHR47691">
    <property type="entry name" value="REGULATOR-RELATED"/>
    <property type="match status" value="1"/>
</dbReference>
<keyword evidence="1" id="KW-0802">TPR repeat</keyword>
<gene>
    <name evidence="3" type="ORF">JT362_00155</name>
</gene>
<dbReference type="SMART" id="SM00028">
    <property type="entry name" value="TPR"/>
    <property type="match status" value="3"/>
</dbReference>